<feature type="compositionally biased region" description="Polar residues" evidence="1">
    <location>
        <begin position="215"/>
        <end position="240"/>
    </location>
</feature>
<organism evidence="2 3">
    <name type="scientific">Phycomyces blakesleeanus (strain ATCC 8743b / DSM 1359 / FGSC 10004 / NBRC 33097 / NRRL 1555)</name>
    <dbReference type="NCBI Taxonomy" id="763407"/>
    <lineage>
        <taxon>Eukaryota</taxon>
        <taxon>Fungi</taxon>
        <taxon>Fungi incertae sedis</taxon>
        <taxon>Mucoromycota</taxon>
        <taxon>Mucoromycotina</taxon>
        <taxon>Mucoromycetes</taxon>
        <taxon>Mucorales</taxon>
        <taxon>Phycomycetaceae</taxon>
        <taxon>Phycomyces</taxon>
    </lineage>
</organism>
<dbReference type="AlphaFoldDB" id="A0A162ZYC3"/>
<evidence type="ECO:0008006" key="4">
    <source>
        <dbReference type="Google" id="ProtNLM"/>
    </source>
</evidence>
<feature type="compositionally biased region" description="Basic and acidic residues" evidence="1">
    <location>
        <begin position="267"/>
        <end position="287"/>
    </location>
</feature>
<evidence type="ECO:0000256" key="1">
    <source>
        <dbReference type="SAM" id="MobiDB-lite"/>
    </source>
</evidence>
<reference evidence="3" key="1">
    <citation type="submission" date="2015-06" db="EMBL/GenBank/DDBJ databases">
        <title>Expansion of signal transduction pathways in fungi by whole-genome duplication.</title>
        <authorList>
            <consortium name="DOE Joint Genome Institute"/>
            <person name="Corrochano L.M."/>
            <person name="Kuo A."/>
            <person name="Marcet-Houben M."/>
            <person name="Polaino S."/>
            <person name="Salamov A."/>
            <person name="Villalobos J.M."/>
            <person name="Alvarez M.I."/>
            <person name="Avalos J."/>
            <person name="Benito E.P."/>
            <person name="Benoit I."/>
            <person name="Burger G."/>
            <person name="Camino L.P."/>
            <person name="Canovas D."/>
            <person name="Cerda-Olmedo E."/>
            <person name="Cheng J.-F."/>
            <person name="Dominguez A."/>
            <person name="Elias M."/>
            <person name="Eslava A.P."/>
            <person name="Glaser F."/>
            <person name="Grimwood J."/>
            <person name="Gutierrez G."/>
            <person name="Heitman J."/>
            <person name="Henrissat B."/>
            <person name="Iturriaga E.A."/>
            <person name="Lang B.F."/>
            <person name="Lavin J.L."/>
            <person name="Lee S."/>
            <person name="Li W."/>
            <person name="Lindquist E."/>
            <person name="Lopez-Garcia S."/>
            <person name="Luque E.M."/>
            <person name="Marcos A.T."/>
            <person name="Martin J."/>
            <person name="McCluskey K."/>
            <person name="Medina H.R."/>
            <person name="Miralles-Duran A."/>
            <person name="Miyazaki A."/>
            <person name="Munoz-Torres E."/>
            <person name="Oguiza J.A."/>
            <person name="Ohm R."/>
            <person name="Olmedo M."/>
            <person name="Orejas M."/>
            <person name="Ortiz-Castellanos L."/>
            <person name="Pisabarro A.G."/>
            <person name="Rodriguez-Romero J."/>
            <person name="Ruiz-Herrera J."/>
            <person name="Ruiz-Vazquez R."/>
            <person name="Sanz C."/>
            <person name="Schackwitz W."/>
            <person name="Schmutz J."/>
            <person name="Shahriari M."/>
            <person name="Shelest E."/>
            <person name="Silva-Franco F."/>
            <person name="Soanes D."/>
            <person name="Syed K."/>
            <person name="Tagua V.G."/>
            <person name="Talbot N.J."/>
            <person name="Thon M."/>
            <person name="De vries R.P."/>
            <person name="Wiebenga A."/>
            <person name="Yadav J.S."/>
            <person name="Braun E.L."/>
            <person name="Baker S."/>
            <person name="Garre V."/>
            <person name="Horwitz B."/>
            <person name="Torres-Martinez S."/>
            <person name="Idnurm A."/>
            <person name="Herrera-Estrella A."/>
            <person name="Gabaldon T."/>
            <person name="Grigoriev I.V."/>
        </authorList>
    </citation>
    <scope>NUCLEOTIDE SEQUENCE [LARGE SCALE GENOMIC DNA]</scope>
    <source>
        <strain evidence="3">NRRL 1555(-)</strain>
    </source>
</reference>
<dbReference type="GO" id="GO:0005634">
    <property type="term" value="C:nucleus"/>
    <property type="evidence" value="ECO:0007669"/>
    <property type="project" value="TreeGrafter"/>
</dbReference>
<dbReference type="OrthoDB" id="1714508at2759"/>
<protein>
    <recommendedName>
        <fullName evidence="4">HCNGP-domain-containing protein</fullName>
    </recommendedName>
</protein>
<dbReference type="RefSeq" id="XP_018287871.1">
    <property type="nucleotide sequence ID" value="XM_018432203.1"/>
</dbReference>
<name>A0A162ZYC3_PHYB8</name>
<dbReference type="EMBL" id="KV440990">
    <property type="protein sequence ID" value="OAD69831.1"/>
    <property type="molecule type" value="Genomic_DNA"/>
</dbReference>
<dbReference type="PANTHER" id="PTHR13464:SF0">
    <property type="entry name" value="SAP30-BINDING PROTEIN"/>
    <property type="match status" value="1"/>
</dbReference>
<accession>A0A162ZYC3</accession>
<dbReference type="Pfam" id="PF07818">
    <property type="entry name" value="HCNGP"/>
    <property type="match status" value="1"/>
</dbReference>
<dbReference type="PANTHER" id="PTHR13464">
    <property type="entry name" value="TRANSCRIPTIONAL REGULATOR PROTEIN HCNGP"/>
    <property type="match status" value="1"/>
</dbReference>
<feature type="compositionally biased region" description="Acidic residues" evidence="1">
    <location>
        <begin position="11"/>
        <end position="22"/>
    </location>
</feature>
<evidence type="ECO:0000313" key="2">
    <source>
        <dbReference type="EMBL" id="OAD69831.1"/>
    </source>
</evidence>
<keyword evidence="3" id="KW-1185">Reference proteome</keyword>
<feature type="region of interest" description="Disordered" evidence="1">
    <location>
        <begin position="214"/>
        <end position="287"/>
    </location>
</feature>
<feature type="region of interest" description="Disordered" evidence="1">
    <location>
        <begin position="1"/>
        <end position="68"/>
    </location>
</feature>
<dbReference type="GeneID" id="28993109"/>
<feature type="compositionally biased region" description="Low complexity" evidence="1">
    <location>
        <begin position="242"/>
        <end position="251"/>
    </location>
</feature>
<feature type="compositionally biased region" description="Low complexity" evidence="1">
    <location>
        <begin position="37"/>
        <end position="63"/>
    </location>
</feature>
<proteinExistence type="predicted"/>
<evidence type="ECO:0000313" key="3">
    <source>
        <dbReference type="Proteomes" id="UP000077315"/>
    </source>
</evidence>
<dbReference type="STRING" id="763407.A0A162ZYC3"/>
<dbReference type="InParanoid" id="A0A162ZYC3"/>
<dbReference type="InterPro" id="IPR012479">
    <property type="entry name" value="SAP30BP"/>
</dbReference>
<dbReference type="GO" id="GO:0006355">
    <property type="term" value="P:regulation of DNA-templated transcription"/>
    <property type="evidence" value="ECO:0007669"/>
    <property type="project" value="InterPro"/>
</dbReference>
<gene>
    <name evidence="2" type="ORF">PHYBLDRAFT_149016</name>
</gene>
<dbReference type="Proteomes" id="UP000077315">
    <property type="component" value="Unassembled WGS sequence"/>
</dbReference>
<sequence>MSALTGLVNYSDDEDASDEEFERQETAKPNVNHSPKKIVPIKPVEKPVAISSDTTNTTSTSETIDPTKPIIDRKKNTSILPELEHSAALYPSQDTNVLDRSRRLKALLAPKPIEGVVNWGIPPEPETEVEEDRAANIAHFLELRASGHKLNDHLQRNKSFRNPRIYAKLVEFVELDEIGSNFPKEYFDPHGFPKDAYIDGILETQRRLAEEKALSHQSRTNIAFTSASTQSHPKQTQDSSGAMAAAMATAAKVASRIAIPPSQEVENEAKKGRKWDSTSGREQKRRH</sequence>
<dbReference type="VEuPathDB" id="FungiDB:PHYBLDRAFT_149016"/>